<dbReference type="STRING" id="397948.Cmaq_0901"/>
<dbReference type="OrthoDB" id="10355at2157"/>
<organism evidence="3 4">
    <name type="scientific">Caldivirga maquilingensis (strain ATCC 700844 / DSM 13496 / JCM 10307 / IC-167)</name>
    <dbReference type="NCBI Taxonomy" id="397948"/>
    <lineage>
        <taxon>Archaea</taxon>
        <taxon>Thermoproteota</taxon>
        <taxon>Thermoprotei</taxon>
        <taxon>Thermoproteales</taxon>
        <taxon>Thermoproteaceae</taxon>
        <taxon>Caldivirga</taxon>
    </lineage>
</organism>
<dbReference type="Gene3D" id="3.40.640.10">
    <property type="entry name" value="Type I PLP-dependent aspartate aminotransferase-like (Major domain)"/>
    <property type="match status" value="1"/>
</dbReference>
<dbReference type="EC" id="2.6.1.50" evidence="3"/>
<dbReference type="HOGENOM" id="CLU_033332_7_2_2"/>
<dbReference type="EMBL" id="CP000852">
    <property type="protein sequence ID" value="ABW01735.1"/>
    <property type="molecule type" value="Genomic_DNA"/>
</dbReference>
<evidence type="ECO:0000256" key="2">
    <source>
        <dbReference type="SAM" id="Phobius"/>
    </source>
</evidence>
<comment type="similarity">
    <text evidence="1">Belongs to the DegT/DnrJ/EryC1 family.</text>
</comment>
<dbReference type="PANTHER" id="PTHR30244">
    <property type="entry name" value="TRANSAMINASE"/>
    <property type="match status" value="1"/>
</dbReference>
<dbReference type="Gene3D" id="3.90.1150.10">
    <property type="entry name" value="Aspartate Aminotransferase, domain 1"/>
    <property type="match status" value="1"/>
</dbReference>
<gene>
    <name evidence="3" type="ordered locus">Cmaq_0901</name>
</gene>
<dbReference type="InterPro" id="IPR000653">
    <property type="entry name" value="DegT/StrS_aminotransferase"/>
</dbReference>
<feature type="transmembrane region" description="Helical" evidence="2">
    <location>
        <begin position="77"/>
        <end position="97"/>
    </location>
</feature>
<name>A8MD79_CALMQ</name>
<dbReference type="InterPro" id="IPR015422">
    <property type="entry name" value="PyrdxlP-dep_Trfase_small"/>
</dbReference>
<dbReference type="GO" id="GO:0030170">
    <property type="term" value="F:pyridoxal phosphate binding"/>
    <property type="evidence" value="ECO:0007669"/>
    <property type="project" value="TreeGrafter"/>
</dbReference>
<accession>A8MD79</accession>
<dbReference type="RefSeq" id="WP_012185954.1">
    <property type="nucleotide sequence ID" value="NC_009954.1"/>
</dbReference>
<keyword evidence="1" id="KW-0663">Pyridoxal phosphate</keyword>
<dbReference type="PIRSF" id="PIRSF000390">
    <property type="entry name" value="PLP_StrS"/>
    <property type="match status" value="1"/>
</dbReference>
<keyword evidence="2" id="KW-0812">Transmembrane</keyword>
<dbReference type="InterPro" id="IPR015421">
    <property type="entry name" value="PyrdxlP-dep_Trfase_major"/>
</dbReference>
<dbReference type="KEGG" id="cma:Cmaq_0901"/>
<feature type="transmembrane region" description="Helical" evidence="2">
    <location>
        <begin position="47"/>
        <end position="65"/>
    </location>
</feature>
<dbReference type="eggNOG" id="arCOG00118">
    <property type="taxonomic scope" value="Archaea"/>
</dbReference>
<dbReference type="Pfam" id="PF01041">
    <property type="entry name" value="DegT_DnrJ_EryC1"/>
    <property type="match status" value="1"/>
</dbReference>
<protein>
    <submittedName>
        <fullName evidence="3">Glutamine--scyllo-inositol transaminase</fullName>
        <ecNumber evidence="3">2.6.1.50</ecNumber>
    </submittedName>
</protein>
<dbReference type="GeneID" id="5710477"/>
<dbReference type="Proteomes" id="UP000001137">
    <property type="component" value="Chromosome"/>
</dbReference>
<dbReference type="GO" id="GO:0000271">
    <property type="term" value="P:polysaccharide biosynthetic process"/>
    <property type="evidence" value="ECO:0007669"/>
    <property type="project" value="TreeGrafter"/>
</dbReference>
<dbReference type="InterPro" id="IPR015424">
    <property type="entry name" value="PyrdxlP-dep_Trfase"/>
</dbReference>
<keyword evidence="2" id="KW-1133">Transmembrane helix</keyword>
<evidence type="ECO:0000313" key="4">
    <source>
        <dbReference type="Proteomes" id="UP000001137"/>
    </source>
</evidence>
<evidence type="ECO:0000256" key="1">
    <source>
        <dbReference type="RuleBase" id="RU004508"/>
    </source>
</evidence>
<keyword evidence="3" id="KW-0032">Aminotransferase</keyword>
<keyword evidence="3" id="KW-0808">Transferase</keyword>
<dbReference type="SUPFAM" id="SSF53383">
    <property type="entry name" value="PLP-dependent transferases"/>
    <property type="match status" value="1"/>
</dbReference>
<dbReference type="GO" id="GO:0047310">
    <property type="term" value="F:glutamine-scyllo-inositol transaminase activity"/>
    <property type="evidence" value="ECO:0007669"/>
    <property type="project" value="UniProtKB-EC"/>
</dbReference>
<dbReference type="PANTHER" id="PTHR30244:SF34">
    <property type="entry name" value="DTDP-4-AMINO-4,6-DIDEOXYGALACTOSE TRANSAMINASE"/>
    <property type="match status" value="1"/>
</dbReference>
<keyword evidence="2" id="KW-0472">Membrane</keyword>
<evidence type="ECO:0000313" key="3">
    <source>
        <dbReference type="EMBL" id="ABW01735.1"/>
    </source>
</evidence>
<proteinExistence type="inferred from homology"/>
<dbReference type="AlphaFoldDB" id="A8MD79"/>
<reference evidence="3 4" key="1">
    <citation type="submission" date="2007-10" db="EMBL/GenBank/DDBJ databases">
        <title>Complete sequence of Caldivirga maquilingensis IC-167.</title>
        <authorList>
            <consortium name="US DOE Joint Genome Institute"/>
            <person name="Copeland A."/>
            <person name="Lucas S."/>
            <person name="Lapidus A."/>
            <person name="Barry K."/>
            <person name="Glavina del Rio T."/>
            <person name="Dalin E."/>
            <person name="Tice H."/>
            <person name="Pitluck S."/>
            <person name="Saunders E."/>
            <person name="Brettin T."/>
            <person name="Bruce D."/>
            <person name="Detter J.C."/>
            <person name="Han C."/>
            <person name="Schmutz J."/>
            <person name="Larimer F."/>
            <person name="Land M."/>
            <person name="Hauser L."/>
            <person name="Kyrpides N."/>
            <person name="Ivanova N."/>
            <person name="Biddle J.F."/>
            <person name="Zhang Z."/>
            <person name="Fitz-Gibbon S.T."/>
            <person name="Lowe T.M."/>
            <person name="Saltikov C."/>
            <person name="House C.H."/>
            <person name="Richardson P."/>
        </authorList>
    </citation>
    <scope>NUCLEOTIDE SEQUENCE [LARGE SCALE GENOMIC DNA]</scope>
    <source>
        <strain evidence="4">ATCC 700844 / DSM 13496 / JCM 10307 / IC-167</strain>
    </source>
</reference>
<sequence>MVKWPPVNSDDEKSLLEAFRSGKWGRVPGGVVEEFEREFSRYHEAKYAVAVTSGTAGLFLSYLAVGLNEGDYFALPAYTFIATATAGVLLRAVPVFIDIDAETLNISVDSLKAILEQDKDNKIKLIVPVHFSGIPAELDGVINEARRHGAKVIEDAAQAHGAVYKGRKVGAIGDAGVFSFQSSKNMTAGEGGVIVTNDYETYIRAWSYHNAGREINGEWYMHMLIGWNFRMTELQAAILLSQLKRYDDEFKVRERNARLLYEILEGVEDFRPIKPPDYVSSSNHLLPIWISSRLINQYGKARIVNEVNKRGGVIVEGYPMPLYRQPAFREAYWKLPDYSRLNLPVTEDACRRVVWVPQHVLLSEDETRRTAEALIKVSKELK</sequence>
<keyword evidence="4" id="KW-1185">Reference proteome</keyword>
<dbReference type="CDD" id="cd00616">
    <property type="entry name" value="AHBA_syn"/>
    <property type="match status" value="1"/>
</dbReference>